<evidence type="ECO:0000313" key="2">
    <source>
        <dbReference type="Proteomes" id="UP000030661"/>
    </source>
</evidence>
<name>A0A081C687_VECG1</name>
<dbReference type="STRING" id="1499967.U27_07080"/>
<evidence type="ECO:0008006" key="3">
    <source>
        <dbReference type="Google" id="ProtNLM"/>
    </source>
</evidence>
<accession>A0A081C687</accession>
<reference evidence="1" key="1">
    <citation type="journal article" date="2015" name="PeerJ">
        <title>First genomic representation of candidate bacterial phylum KSB3 points to enhanced environmental sensing as a trigger of wastewater bulking.</title>
        <authorList>
            <person name="Sekiguchi Y."/>
            <person name="Ohashi A."/>
            <person name="Parks D.H."/>
            <person name="Yamauchi T."/>
            <person name="Tyson G.W."/>
            <person name="Hugenholtz P."/>
        </authorList>
    </citation>
    <scope>NUCLEOTIDE SEQUENCE [LARGE SCALE GENOMIC DNA]</scope>
</reference>
<evidence type="ECO:0000313" key="1">
    <source>
        <dbReference type="EMBL" id="GAK60092.1"/>
    </source>
</evidence>
<keyword evidence="2" id="KW-1185">Reference proteome</keyword>
<dbReference type="AlphaFoldDB" id="A0A081C687"/>
<dbReference type="InterPro" id="IPR022148">
    <property type="entry name" value="CopG_antitoxin"/>
</dbReference>
<dbReference type="Pfam" id="PF12441">
    <property type="entry name" value="CopG_antitoxin"/>
    <property type="match status" value="1"/>
</dbReference>
<dbReference type="HOGENOM" id="CLU_185848_0_0_0"/>
<organism evidence="1">
    <name type="scientific">Vecturithrix granuli</name>
    <dbReference type="NCBI Taxonomy" id="1499967"/>
    <lineage>
        <taxon>Bacteria</taxon>
        <taxon>Candidatus Moduliflexota</taxon>
        <taxon>Candidatus Vecturitrichia</taxon>
        <taxon>Candidatus Vecturitrichales</taxon>
        <taxon>Candidatus Vecturitrichaceae</taxon>
        <taxon>Candidatus Vecturithrix</taxon>
    </lineage>
</organism>
<dbReference type="Proteomes" id="UP000030661">
    <property type="component" value="Unassembled WGS sequence"/>
</dbReference>
<dbReference type="EMBL" id="DF820471">
    <property type="protein sequence ID" value="GAK60092.1"/>
    <property type="molecule type" value="Genomic_DNA"/>
</dbReference>
<protein>
    <recommendedName>
        <fullName evidence="3">CopG antitoxin of type II toxin-antitoxin system</fullName>
    </recommendedName>
</protein>
<gene>
    <name evidence="1" type="ORF">U27_07080</name>
</gene>
<sequence length="88" mass="10216">MKTLEVPEFKTYEEEAEYWDNLDTAPFMEDNGEWFQFETPIKRAIRVAIVPDVAMELAQRARKQGLTIETLVNILLLERLRETAPASS</sequence>
<proteinExistence type="predicted"/>